<gene>
    <name evidence="2" type="ORF">Ssi02_74130</name>
</gene>
<evidence type="ECO:0000313" key="3">
    <source>
        <dbReference type="Proteomes" id="UP000606172"/>
    </source>
</evidence>
<name>A0A919RQ19_9ACTN</name>
<keyword evidence="3" id="KW-1185">Reference proteome</keyword>
<accession>A0A919RQ19</accession>
<reference evidence="2" key="1">
    <citation type="submission" date="2021-01" db="EMBL/GenBank/DDBJ databases">
        <title>Whole genome shotgun sequence of Sinosporangium siamense NBRC 109515.</title>
        <authorList>
            <person name="Komaki H."/>
            <person name="Tamura T."/>
        </authorList>
    </citation>
    <scope>NUCLEOTIDE SEQUENCE</scope>
    <source>
        <strain evidence="2">NBRC 109515</strain>
    </source>
</reference>
<protein>
    <submittedName>
        <fullName evidence="2">Uncharacterized protein</fullName>
    </submittedName>
</protein>
<organism evidence="2 3">
    <name type="scientific">Sinosporangium siamense</name>
    <dbReference type="NCBI Taxonomy" id="1367973"/>
    <lineage>
        <taxon>Bacteria</taxon>
        <taxon>Bacillati</taxon>
        <taxon>Actinomycetota</taxon>
        <taxon>Actinomycetes</taxon>
        <taxon>Streptosporangiales</taxon>
        <taxon>Streptosporangiaceae</taxon>
        <taxon>Sinosporangium</taxon>
    </lineage>
</organism>
<dbReference type="AlphaFoldDB" id="A0A919RQ19"/>
<evidence type="ECO:0000313" key="2">
    <source>
        <dbReference type="EMBL" id="GII97182.1"/>
    </source>
</evidence>
<comment type="caution">
    <text evidence="2">The sequence shown here is derived from an EMBL/GenBank/DDBJ whole genome shotgun (WGS) entry which is preliminary data.</text>
</comment>
<feature type="compositionally biased region" description="Basic and acidic residues" evidence="1">
    <location>
        <begin position="52"/>
        <end position="63"/>
    </location>
</feature>
<feature type="region of interest" description="Disordered" evidence="1">
    <location>
        <begin position="1"/>
        <end position="63"/>
    </location>
</feature>
<dbReference type="Proteomes" id="UP000606172">
    <property type="component" value="Unassembled WGS sequence"/>
</dbReference>
<sequence>MSTAAECAGPDTVTGDDTVTDNTPTHAGVPAQHSNRKAGMQAAKPGRKSQKRSVERREDRRLV</sequence>
<feature type="compositionally biased region" description="Low complexity" evidence="1">
    <location>
        <begin position="9"/>
        <end position="25"/>
    </location>
</feature>
<evidence type="ECO:0000256" key="1">
    <source>
        <dbReference type="SAM" id="MobiDB-lite"/>
    </source>
</evidence>
<dbReference type="EMBL" id="BOOW01000055">
    <property type="protein sequence ID" value="GII97182.1"/>
    <property type="molecule type" value="Genomic_DNA"/>
</dbReference>
<proteinExistence type="predicted"/>